<dbReference type="Proteomes" id="UP000320582">
    <property type="component" value="Unassembled WGS sequence"/>
</dbReference>
<organism evidence="2 3">
    <name type="scientific">Roseinatronobacter monicus</name>
    <dbReference type="NCBI Taxonomy" id="393481"/>
    <lineage>
        <taxon>Bacteria</taxon>
        <taxon>Pseudomonadati</taxon>
        <taxon>Pseudomonadota</taxon>
        <taxon>Alphaproteobacteria</taxon>
        <taxon>Rhodobacterales</taxon>
        <taxon>Paracoccaceae</taxon>
        <taxon>Roseinatronobacter</taxon>
    </lineage>
</organism>
<sequence>MTMAIPHDGVFAISWDMTQIDGATGIDPSWLRVGASWQWRGAAMRLDGQQSVLPLPAPIEIHDIRENARAIAQRLSGALPRPSGVEDFAGPPAGGFTVTDGSASYTARIADTGLQTLVIFEGPMPPQGQTCWITHHRPAPCAARNPSQDVICFASDTLIATPQGARPVALLKVGDKIMTRDNGPQPVLWLGQSMLSGPALRRHPQLRPIRLRRGALEDGMPSDDLCVSPGHRIVVSGAQARALFGCEEVLVRASDLINFRTITQDPALHGICYRHLLLEEHQIIYANGVPTESFHPALAPAQTLREHKRALRQLCENWVTAPESYGPTARRCLNLAEAALLAA</sequence>
<evidence type="ECO:0000313" key="2">
    <source>
        <dbReference type="EMBL" id="TQM92034.1"/>
    </source>
</evidence>
<protein>
    <submittedName>
        <fullName evidence="2">Hint domain-containing protein</fullName>
    </submittedName>
</protein>
<evidence type="ECO:0000259" key="1">
    <source>
        <dbReference type="Pfam" id="PF13403"/>
    </source>
</evidence>
<dbReference type="RefSeq" id="WP_142079800.1">
    <property type="nucleotide sequence ID" value="NZ_VFPT01000001.1"/>
</dbReference>
<evidence type="ECO:0000313" key="3">
    <source>
        <dbReference type="Proteomes" id="UP000320582"/>
    </source>
</evidence>
<name>A0A543KAE6_9RHOB</name>
<accession>A0A543KAE6</accession>
<gene>
    <name evidence="2" type="ORF">BD293_0620</name>
</gene>
<reference evidence="2 3" key="1">
    <citation type="submission" date="2019-06" db="EMBL/GenBank/DDBJ databases">
        <title>Genomic Encyclopedia of Archaeal and Bacterial Type Strains, Phase II (KMG-II): from individual species to whole genera.</title>
        <authorList>
            <person name="Goeker M."/>
        </authorList>
    </citation>
    <scope>NUCLEOTIDE SEQUENCE [LARGE SCALE GENOMIC DNA]</scope>
    <source>
        <strain evidence="2 3">DSM 18423</strain>
    </source>
</reference>
<dbReference type="InterPro" id="IPR036844">
    <property type="entry name" value="Hint_dom_sf"/>
</dbReference>
<dbReference type="SUPFAM" id="SSF51294">
    <property type="entry name" value="Hedgehog/intein (Hint) domain"/>
    <property type="match status" value="1"/>
</dbReference>
<dbReference type="OrthoDB" id="6305173at2"/>
<proteinExistence type="predicted"/>
<keyword evidence="3" id="KW-1185">Reference proteome</keyword>
<feature type="domain" description="Hedgehog/Intein (Hint)" evidence="1">
    <location>
        <begin position="151"/>
        <end position="296"/>
    </location>
</feature>
<dbReference type="AlphaFoldDB" id="A0A543KAE6"/>
<dbReference type="EMBL" id="VFPT01000001">
    <property type="protein sequence ID" value="TQM92034.1"/>
    <property type="molecule type" value="Genomic_DNA"/>
</dbReference>
<dbReference type="Pfam" id="PF13403">
    <property type="entry name" value="Hint_2"/>
    <property type="match status" value="1"/>
</dbReference>
<dbReference type="InterPro" id="IPR028992">
    <property type="entry name" value="Hedgehog/Intein_dom"/>
</dbReference>
<comment type="caution">
    <text evidence="2">The sequence shown here is derived from an EMBL/GenBank/DDBJ whole genome shotgun (WGS) entry which is preliminary data.</text>
</comment>